<sequence length="112" mass="12554">MEFDHQTNISIPSKRAKNMIQYSTSSKDMVSPPLIKINRVVVNSGHQILIRKEPDKTILAKPERIKFTTSCPVLLACNFCEFATLMQSLDVTLKALIPMKGSTIDVSFNRDG</sequence>
<reference evidence="1 2" key="1">
    <citation type="submission" date="2020-02" db="EMBL/GenBank/DDBJ databases">
        <authorList>
            <person name="Ma Q."/>
            <person name="Huang Y."/>
            <person name="Song X."/>
            <person name="Pei D."/>
        </authorList>
    </citation>
    <scope>NUCLEOTIDE SEQUENCE [LARGE SCALE GENOMIC DNA]</scope>
    <source>
        <strain evidence="1">Sxm20200214</strain>
        <tissue evidence="1">Leaf</tissue>
    </source>
</reference>
<dbReference type="EMBL" id="JAAMPC010000016">
    <property type="protein sequence ID" value="KAG2253371.1"/>
    <property type="molecule type" value="Genomic_DNA"/>
</dbReference>
<evidence type="ECO:0000313" key="1">
    <source>
        <dbReference type="EMBL" id="KAG2253371.1"/>
    </source>
</evidence>
<dbReference type="Proteomes" id="UP000886595">
    <property type="component" value="Unassembled WGS sequence"/>
</dbReference>
<proteinExistence type="predicted"/>
<organism evidence="1 2">
    <name type="scientific">Brassica carinata</name>
    <name type="common">Ethiopian mustard</name>
    <name type="synonym">Abyssinian cabbage</name>
    <dbReference type="NCBI Taxonomy" id="52824"/>
    <lineage>
        <taxon>Eukaryota</taxon>
        <taxon>Viridiplantae</taxon>
        <taxon>Streptophyta</taxon>
        <taxon>Embryophyta</taxon>
        <taxon>Tracheophyta</taxon>
        <taxon>Spermatophyta</taxon>
        <taxon>Magnoliopsida</taxon>
        <taxon>eudicotyledons</taxon>
        <taxon>Gunneridae</taxon>
        <taxon>Pentapetalae</taxon>
        <taxon>rosids</taxon>
        <taxon>malvids</taxon>
        <taxon>Brassicales</taxon>
        <taxon>Brassicaceae</taxon>
        <taxon>Brassiceae</taxon>
        <taxon>Brassica</taxon>
    </lineage>
</organism>
<comment type="caution">
    <text evidence="1">The sequence shown here is derived from an EMBL/GenBank/DDBJ whole genome shotgun (WGS) entry which is preliminary data.</text>
</comment>
<keyword evidence="2" id="KW-1185">Reference proteome</keyword>
<protein>
    <submittedName>
        <fullName evidence="1">Uncharacterized protein</fullName>
    </submittedName>
</protein>
<accession>A0A8X7TVA7</accession>
<dbReference type="AlphaFoldDB" id="A0A8X7TVA7"/>
<gene>
    <name evidence="1" type="ORF">Bca52824_083507</name>
</gene>
<evidence type="ECO:0000313" key="2">
    <source>
        <dbReference type="Proteomes" id="UP000886595"/>
    </source>
</evidence>
<name>A0A8X7TVA7_BRACI</name>
<dbReference type="OrthoDB" id="10272948at2759"/>